<reference evidence="3" key="1">
    <citation type="submission" date="2023-07" db="EMBL/GenBank/DDBJ databases">
        <title>Whole genome shotgun sequence of Streptomyces cacaoi subsp. asoensis NBRC 13813.</title>
        <authorList>
            <person name="Komaki H."/>
            <person name="Tamura T."/>
        </authorList>
    </citation>
    <scope>NUCLEOTIDE SEQUENCE [LARGE SCALE GENOMIC DNA]</scope>
    <source>
        <strain evidence="3">NBRC 13813</strain>
    </source>
</reference>
<accession>A0ABQ3S8W2</accession>
<sequence>MRARPQAGPGTQIAGVKDGAPVSWPCEEPERTDELRTEVGNVPVGDTGPGEGDVVPQTALKELPGFTPALLLHDHLTTDL</sequence>
<dbReference type="Proteomes" id="UP000649259">
    <property type="component" value="Unassembled WGS sequence"/>
</dbReference>
<gene>
    <name evidence="2" type="ORF">Saso_61940</name>
</gene>
<dbReference type="EMBL" id="BNEB01000005">
    <property type="protein sequence ID" value="GHI64544.1"/>
    <property type="molecule type" value="Genomic_DNA"/>
</dbReference>
<evidence type="ECO:0000313" key="2">
    <source>
        <dbReference type="EMBL" id="GHI64544.1"/>
    </source>
</evidence>
<evidence type="ECO:0000313" key="3">
    <source>
        <dbReference type="Proteomes" id="UP000649259"/>
    </source>
</evidence>
<comment type="caution">
    <text evidence="2">The sequence shown here is derived from an EMBL/GenBank/DDBJ whole genome shotgun (WGS) entry which is preliminary data.</text>
</comment>
<evidence type="ECO:0000256" key="1">
    <source>
        <dbReference type="SAM" id="MobiDB-lite"/>
    </source>
</evidence>
<proteinExistence type="predicted"/>
<feature type="region of interest" description="Disordered" evidence="1">
    <location>
        <begin position="1"/>
        <end position="53"/>
    </location>
</feature>
<name>A0ABQ3S8W2_9ACTN</name>
<feature type="compositionally biased region" description="Basic and acidic residues" evidence="1">
    <location>
        <begin position="28"/>
        <end position="37"/>
    </location>
</feature>
<protein>
    <submittedName>
        <fullName evidence="2">Uncharacterized protein</fullName>
    </submittedName>
</protein>
<keyword evidence="3" id="KW-1185">Reference proteome</keyword>
<organism evidence="2 3">
    <name type="scientific">Streptomyces asoensis</name>
    <dbReference type="NCBI Taxonomy" id="249586"/>
    <lineage>
        <taxon>Bacteria</taxon>
        <taxon>Bacillati</taxon>
        <taxon>Actinomycetota</taxon>
        <taxon>Actinomycetes</taxon>
        <taxon>Kitasatosporales</taxon>
        <taxon>Streptomycetaceae</taxon>
        <taxon>Streptomyces</taxon>
    </lineage>
</organism>